<dbReference type="Proteomes" id="UP000203549">
    <property type="component" value="Segment"/>
</dbReference>
<evidence type="ECO:0000313" key="1">
    <source>
        <dbReference type="EMBL" id="AEB00355.1"/>
    </source>
</evidence>
<keyword evidence="2" id="KW-1185">Reference proteome</keyword>
<evidence type="ECO:0000313" key="2">
    <source>
        <dbReference type="Proteomes" id="UP000203549"/>
    </source>
</evidence>
<proteinExistence type="predicted"/>
<dbReference type="EMBL" id="HQ116624">
    <property type="protein sequence ID" value="AEB00355.1"/>
    <property type="molecule type" value="Genomic_DNA"/>
</dbReference>
<accession>F4ZKU4</accession>
<sequence length="197" mass="22710">MPDPNPRDVIRALQNVPDDVLLHDADTTTMFRTLKDLWCRRSYHNYTLLNHLVQRLVDGELDELVTVVNVQSPPPWIFDNSKLFDEHQSKVPVMMMTIATLDVTSPIPSLIDLIDTLGMYCVMDTHRVMERIAVTVFGHADVVIKPQKSLTTLRSQLHDAQLLNLPPLRNDVCYRFTKLCMVLLQKVRANVRIPRRN</sequence>
<dbReference type="KEGG" id="vg:10722948"/>
<dbReference type="RefSeq" id="YP_004376275.1">
    <property type="nucleotide sequence ID" value="NC_015398.1"/>
</dbReference>
<dbReference type="GeneID" id="10722948"/>
<name>F4ZKU4_9BBAC</name>
<organism evidence="1 2">
    <name type="scientific">Clostera anachoreta granulovirus</name>
    <dbReference type="NCBI Taxonomy" id="283675"/>
    <lineage>
        <taxon>Viruses</taxon>
        <taxon>Viruses incertae sedis</taxon>
        <taxon>Naldaviricetes</taxon>
        <taxon>Lefavirales</taxon>
        <taxon>Baculoviridae</taxon>
        <taxon>Betabaculovirus</taxon>
        <taxon>Betabaculovirus clanachoretae</taxon>
    </lineage>
</organism>
<dbReference type="OrthoDB" id="23066at10239"/>
<reference evidence="1 2" key="1">
    <citation type="journal article" date="2011" name="Arch. Virol.">
        <title>Genomic sequencing and analysis of Clostera anachoreta granulovirus.</title>
        <authorList>
            <person name="Liang Z."/>
            <person name="Zhang X."/>
            <person name="Yin X."/>
            <person name="Cao S."/>
            <person name="Xu F."/>
        </authorList>
    </citation>
    <scope>NUCLEOTIDE SEQUENCE [LARGE SCALE GENOMIC DNA]</scope>
    <source>
        <strain evidence="1">ClanGV-HBHN</strain>
    </source>
</reference>
<protein>
    <submittedName>
        <fullName evidence="1">Uncharacterized protein</fullName>
    </submittedName>
</protein>